<dbReference type="InterPro" id="IPR008753">
    <property type="entry name" value="Peptidase_M13_N"/>
</dbReference>
<evidence type="ECO:0000256" key="10">
    <source>
        <dbReference type="SAM" id="Phobius"/>
    </source>
</evidence>
<dbReference type="Gene3D" id="3.40.390.10">
    <property type="entry name" value="Collagenase (Catalytic Domain)"/>
    <property type="match status" value="1"/>
</dbReference>
<evidence type="ECO:0000256" key="2">
    <source>
        <dbReference type="ARBA" id="ARBA00004401"/>
    </source>
</evidence>
<proteinExistence type="inferred from homology"/>
<comment type="caution">
    <text evidence="13">The sequence shown here is derived from an EMBL/GenBank/DDBJ whole genome shotgun (WGS) entry which is preliminary data.</text>
</comment>
<dbReference type="SUPFAM" id="SSF55486">
    <property type="entry name" value="Metalloproteases ('zincins'), catalytic domain"/>
    <property type="match status" value="1"/>
</dbReference>
<dbReference type="Pfam" id="PF05649">
    <property type="entry name" value="Peptidase_M13_N"/>
    <property type="match status" value="1"/>
</dbReference>
<evidence type="ECO:0000313" key="13">
    <source>
        <dbReference type="EMBL" id="CAB3369906.1"/>
    </source>
</evidence>
<dbReference type="GO" id="GO:0004222">
    <property type="term" value="F:metalloendopeptidase activity"/>
    <property type="evidence" value="ECO:0007669"/>
    <property type="project" value="InterPro"/>
</dbReference>
<dbReference type="InterPro" id="IPR018497">
    <property type="entry name" value="Peptidase_M13_C"/>
</dbReference>
<keyword evidence="8" id="KW-0482">Metalloprotease</keyword>
<evidence type="ECO:0000256" key="8">
    <source>
        <dbReference type="ARBA" id="ARBA00023049"/>
    </source>
</evidence>
<evidence type="ECO:0000256" key="1">
    <source>
        <dbReference type="ARBA" id="ARBA00001947"/>
    </source>
</evidence>
<sequence length="750" mass="85632">MKGDAAPAGQAAPPPAPEQQSSVRSQNSRLGLLVDAAATAPDDDLPEQHVRVQPSPSRKPRIKTKKLQAIALGLFATSVTLAIMALGVWQVQVNDGGDEGASGGVCEQPACVLAAARMLQRMDLKADPCHDFYQFSCGNYLRSQEVPDDNFHRSMLQEMQEEVLAVIKKLIEQPPAEDENEAIRKARKLYASCMDRNFRTSHYKQYEDLPVFALLSAGELGPWPLLRKVPWDPNEFQLHRLLGELAVYQVHTILEMYVTPDEKNASQYTLQFYKGQPAIETAYYLNSSNPDYVRYLRSYRRLLRESVLLLTQGNQDSLKDAEDILNFESSFANVTETTKCAPLLINGTEDPNAEELSRMTLVELQEAAPELQWLSMLNHTLSRLDVDLPVPVSELTITFRCRGYLPDLVRLLETADSRTVANYLIWRFLFKFMPYLGNKFLQIWIEFRKDVPDANEDKLYLSRWKQCANIVNEGLGLAVGSLYVKSPYFKAVDKKALKMVKYLKKAFRSVINAEDWLEEAKKKEVVEKLDTMGNKVGYPKYIEDPEALSAEYKELNLSDGNFLQNMLTLKKHEVWKELRKLSRPVDKAKEWLIQPLTVNAFHNPTTNEIIFPLGILRHPMFNLDYPMYLNFANIGVVIGHEITHGFDNHGKRYDKNGNMTNWFTEEMTARFREKAICFAEQYSEFPLEMVGKNVDGNETLGDNICDNAGLRHSWLAYKEWIRDHGLEPGLPGIPYSVDEIFFINYGQVRM</sequence>
<evidence type="ECO:0000256" key="7">
    <source>
        <dbReference type="ARBA" id="ARBA00022833"/>
    </source>
</evidence>
<evidence type="ECO:0000256" key="6">
    <source>
        <dbReference type="ARBA" id="ARBA00022801"/>
    </source>
</evidence>
<dbReference type="GO" id="GO:0005886">
    <property type="term" value="C:plasma membrane"/>
    <property type="evidence" value="ECO:0007669"/>
    <property type="project" value="UniProtKB-SubCell"/>
</dbReference>
<keyword evidence="5" id="KW-0479">Metal-binding</keyword>
<protein>
    <recommendedName>
        <fullName evidence="15">Peptidase M13 N-terminal domain-containing protein</fullName>
    </recommendedName>
</protein>
<evidence type="ECO:0000313" key="14">
    <source>
        <dbReference type="Proteomes" id="UP000494165"/>
    </source>
</evidence>
<dbReference type="PRINTS" id="PR00786">
    <property type="entry name" value="NEPRILYSIN"/>
</dbReference>
<name>A0A8S1CNT3_9INSE</name>
<feature type="region of interest" description="Disordered" evidence="9">
    <location>
        <begin position="1"/>
        <end position="62"/>
    </location>
</feature>
<dbReference type="Pfam" id="PF01431">
    <property type="entry name" value="Peptidase_M13"/>
    <property type="match status" value="1"/>
</dbReference>
<dbReference type="Proteomes" id="UP000494165">
    <property type="component" value="Unassembled WGS sequence"/>
</dbReference>
<keyword evidence="14" id="KW-1185">Reference proteome</keyword>
<keyword evidence="10" id="KW-1133">Transmembrane helix</keyword>
<feature type="compositionally biased region" description="Polar residues" evidence="9">
    <location>
        <begin position="18"/>
        <end position="29"/>
    </location>
</feature>
<keyword evidence="7" id="KW-0862">Zinc</keyword>
<organism evidence="13 14">
    <name type="scientific">Cloeon dipterum</name>
    <dbReference type="NCBI Taxonomy" id="197152"/>
    <lineage>
        <taxon>Eukaryota</taxon>
        <taxon>Metazoa</taxon>
        <taxon>Ecdysozoa</taxon>
        <taxon>Arthropoda</taxon>
        <taxon>Hexapoda</taxon>
        <taxon>Insecta</taxon>
        <taxon>Pterygota</taxon>
        <taxon>Palaeoptera</taxon>
        <taxon>Ephemeroptera</taxon>
        <taxon>Pisciforma</taxon>
        <taxon>Baetidae</taxon>
        <taxon>Cloeon</taxon>
    </lineage>
</organism>
<dbReference type="InterPro" id="IPR024079">
    <property type="entry name" value="MetalloPept_cat_dom_sf"/>
</dbReference>
<comment type="cofactor">
    <cofactor evidence="1">
        <name>Zn(2+)</name>
        <dbReference type="ChEBI" id="CHEBI:29105"/>
    </cofactor>
</comment>
<keyword evidence="10" id="KW-0472">Membrane</keyword>
<evidence type="ECO:0000259" key="12">
    <source>
        <dbReference type="Pfam" id="PF05649"/>
    </source>
</evidence>
<evidence type="ECO:0000259" key="11">
    <source>
        <dbReference type="Pfam" id="PF01431"/>
    </source>
</evidence>
<reference evidence="13 14" key="1">
    <citation type="submission" date="2020-04" db="EMBL/GenBank/DDBJ databases">
        <authorList>
            <person name="Alioto T."/>
            <person name="Alioto T."/>
            <person name="Gomez Garrido J."/>
        </authorList>
    </citation>
    <scope>NUCLEOTIDE SEQUENCE [LARGE SCALE GENOMIC DNA]</scope>
</reference>
<dbReference type="CDD" id="cd08662">
    <property type="entry name" value="M13"/>
    <property type="match status" value="1"/>
</dbReference>
<evidence type="ECO:0000256" key="4">
    <source>
        <dbReference type="ARBA" id="ARBA00022670"/>
    </source>
</evidence>
<comment type="similarity">
    <text evidence="3">Belongs to the peptidase M13 family.</text>
</comment>
<keyword evidence="4" id="KW-0645">Protease</keyword>
<dbReference type="InterPro" id="IPR000718">
    <property type="entry name" value="Peptidase_M13"/>
</dbReference>
<evidence type="ECO:0000256" key="3">
    <source>
        <dbReference type="ARBA" id="ARBA00007357"/>
    </source>
</evidence>
<evidence type="ECO:0000256" key="9">
    <source>
        <dbReference type="SAM" id="MobiDB-lite"/>
    </source>
</evidence>
<evidence type="ECO:0000256" key="5">
    <source>
        <dbReference type="ARBA" id="ARBA00022723"/>
    </source>
</evidence>
<dbReference type="Gene3D" id="1.10.1380.10">
    <property type="entry name" value="Neutral endopeptidase , domain2"/>
    <property type="match status" value="1"/>
</dbReference>
<feature type="domain" description="Peptidase M13 C-terminal" evidence="11">
    <location>
        <begin position="599"/>
        <end position="748"/>
    </location>
</feature>
<gene>
    <name evidence="13" type="ORF">CLODIP_2_CD14060</name>
</gene>
<dbReference type="GO" id="GO:0016485">
    <property type="term" value="P:protein processing"/>
    <property type="evidence" value="ECO:0007669"/>
    <property type="project" value="TreeGrafter"/>
</dbReference>
<dbReference type="AlphaFoldDB" id="A0A8S1CNT3"/>
<dbReference type="OrthoDB" id="6475849at2759"/>
<keyword evidence="10" id="KW-0812">Transmembrane</keyword>
<accession>A0A8S1CNT3</accession>
<feature type="transmembrane region" description="Helical" evidence="10">
    <location>
        <begin position="67"/>
        <end position="89"/>
    </location>
</feature>
<dbReference type="PANTHER" id="PTHR11733:SF167">
    <property type="entry name" value="FI17812P1-RELATED"/>
    <property type="match status" value="1"/>
</dbReference>
<dbReference type="InterPro" id="IPR042089">
    <property type="entry name" value="Peptidase_M13_dom_2"/>
</dbReference>
<dbReference type="GO" id="GO:0046872">
    <property type="term" value="F:metal ion binding"/>
    <property type="evidence" value="ECO:0007669"/>
    <property type="project" value="UniProtKB-KW"/>
</dbReference>
<feature type="compositionally biased region" description="Low complexity" evidence="9">
    <location>
        <begin position="1"/>
        <end position="11"/>
    </location>
</feature>
<evidence type="ECO:0008006" key="15">
    <source>
        <dbReference type="Google" id="ProtNLM"/>
    </source>
</evidence>
<dbReference type="EMBL" id="CADEPI010000048">
    <property type="protein sequence ID" value="CAB3369906.1"/>
    <property type="molecule type" value="Genomic_DNA"/>
</dbReference>
<dbReference type="PROSITE" id="PS51885">
    <property type="entry name" value="NEPRILYSIN"/>
    <property type="match status" value="1"/>
</dbReference>
<dbReference type="PANTHER" id="PTHR11733">
    <property type="entry name" value="ZINC METALLOPROTEASE FAMILY M13 NEPRILYSIN-RELATED"/>
    <property type="match status" value="1"/>
</dbReference>
<feature type="domain" description="Peptidase M13 N-terminal" evidence="12">
    <location>
        <begin position="128"/>
        <end position="539"/>
    </location>
</feature>
<comment type="subcellular location">
    <subcellularLocation>
        <location evidence="2">Cell membrane</location>
        <topology evidence="2">Single-pass type II membrane protein</topology>
    </subcellularLocation>
</comment>
<keyword evidence="6" id="KW-0378">Hydrolase</keyword>